<dbReference type="SUPFAM" id="SSF69318">
    <property type="entry name" value="Integrin alpha N-terminal domain"/>
    <property type="match status" value="1"/>
</dbReference>
<name>A0A2P6N6K8_9EUKA</name>
<dbReference type="InterPro" id="IPR031793">
    <property type="entry name" value="KICSTOR_ITFG2"/>
</dbReference>
<dbReference type="Pfam" id="PF04784">
    <property type="entry name" value="DUF547"/>
    <property type="match status" value="1"/>
</dbReference>
<feature type="compositionally biased region" description="Low complexity" evidence="1">
    <location>
        <begin position="513"/>
        <end position="536"/>
    </location>
</feature>
<dbReference type="OrthoDB" id="19308at2759"/>
<feature type="region of interest" description="Disordered" evidence="1">
    <location>
        <begin position="1"/>
        <end position="28"/>
    </location>
</feature>
<organism evidence="3 4">
    <name type="scientific">Planoprotostelium fungivorum</name>
    <dbReference type="NCBI Taxonomy" id="1890364"/>
    <lineage>
        <taxon>Eukaryota</taxon>
        <taxon>Amoebozoa</taxon>
        <taxon>Evosea</taxon>
        <taxon>Variosea</taxon>
        <taxon>Cavosteliida</taxon>
        <taxon>Cavosteliaceae</taxon>
        <taxon>Planoprotostelium</taxon>
    </lineage>
</organism>
<dbReference type="Proteomes" id="UP000241769">
    <property type="component" value="Unassembled WGS sequence"/>
</dbReference>
<dbReference type="Pfam" id="PF15907">
    <property type="entry name" value="Itfg2"/>
    <property type="match status" value="2"/>
</dbReference>
<feature type="compositionally biased region" description="Low complexity" evidence="1">
    <location>
        <begin position="563"/>
        <end position="587"/>
    </location>
</feature>
<evidence type="ECO:0000313" key="3">
    <source>
        <dbReference type="EMBL" id="PRP79591.1"/>
    </source>
</evidence>
<dbReference type="InParanoid" id="A0A2P6N6K8"/>
<feature type="compositionally biased region" description="Basic and acidic residues" evidence="1">
    <location>
        <begin position="549"/>
        <end position="562"/>
    </location>
</feature>
<keyword evidence="4" id="KW-1185">Reference proteome</keyword>
<feature type="region of interest" description="Disordered" evidence="1">
    <location>
        <begin position="513"/>
        <end position="590"/>
    </location>
</feature>
<dbReference type="InterPro" id="IPR028994">
    <property type="entry name" value="Integrin_alpha_N"/>
</dbReference>
<dbReference type="InterPro" id="IPR006869">
    <property type="entry name" value="DUF547"/>
</dbReference>
<feature type="domain" description="DUF547" evidence="2">
    <location>
        <begin position="302"/>
        <end position="445"/>
    </location>
</feature>
<dbReference type="AlphaFoldDB" id="A0A2P6N6K8"/>
<evidence type="ECO:0000313" key="4">
    <source>
        <dbReference type="Proteomes" id="UP000241769"/>
    </source>
</evidence>
<dbReference type="EMBL" id="MDYQ01000178">
    <property type="protein sequence ID" value="PRP79591.1"/>
    <property type="molecule type" value="Genomic_DNA"/>
</dbReference>
<protein>
    <recommendedName>
        <fullName evidence="2">DUF547 domain-containing protein</fullName>
    </recommendedName>
</protein>
<accession>A0A2P6N6K8</accession>
<dbReference type="PANTHER" id="PTHR16317">
    <property type="entry name" value="INTEGRIN ALPHA REPEAT DOMAIN-CONTAINING"/>
    <property type="match status" value="1"/>
</dbReference>
<evidence type="ECO:0000259" key="2">
    <source>
        <dbReference type="Pfam" id="PF04784"/>
    </source>
</evidence>
<dbReference type="STRING" id="1890364.A0A2P6N6K8"/>
<proteinExistence type="predicted"/>
<evidence type="ECO:0000256" key="1">
    <source>
        <dbReference type="SAM" id="MobiDB-lite"/>
    </source>
</evidence>
<sequence length="882" mass="98715">MEGDDKSPPEDDREHPGGSTKSESLLEKARQVSFSQRLVFSWRGRRGNVQKRAVAFGDVDNDDAKDPELVVGTTEGHLTIFKGSLKAPWRIASKLGTISCLAIGKIHPNSDKNSLIVIANEGYAFIFDNMTPLNKGSATSLAHRNAGKLSGPLRLSTSSLTGSSPPAGTQGIPVNAANPSFIAPSIISRVPINITSILIDDIDGDGENEIVMGTNDGEVHIFNLRGMETVQSPSPMLSQQEPSSTFQKVVQCLSIITEIIKKFSGGRIHTEEEQLLLTINRSQEFKEFGLSVKELQNASLDAVRNEEILPFLVNLHNLLMIHATILFSGQRESRVNFLKRAVYNIGGESTAPPPLIKTGREFSLLELDSLFIRGNSTSTPNLYGYGGPQGPKLKTDDPRGRFVNTRVEPRINFTLNLATKSSPSIRIYHTSTWQMQMEEATREYLRERVVIDSTRKTNRGEAITWALRYLRAETTDQYREDYNLNYEPFSWDFCFHMALPMNRQVSAPQIMTTSHNTLNPNTPTNMTSSPQNTNSSYGNSLKNLLGLTQKKEEEPPIPDARRSSVNLSSKSNNSVSFDSKSSRSSLKGPPIEIENAKERSTLGHSAQQNVSAPTRELNLKMKRSFHLDGEVVYMLSRRDHDGKILQLGLFDKQGQNRIGTIRHHDQVQLCPYQLLGSTKKNQTEGKIIDVVNVSHQPDRPARSITCYDDGHLRLTENDRTLWEVRVDAEVLGVGMVKEKTSEEHIVTVGWEGTTFIIDQEGNMVYHEMEDKITTFGPTSAIAYITGTDEIILYYGICSSLMSMKTTNVKNLLREEMQGRDLLKKNPHSEWSHEELASLYYTAINYEKPEGIDKYRKELLDKIEKSTGEVKKLEAKLMKTRHG</sequence>
<comment type="caution">
    <text evidence="3">The sequence shown here is derived from an EMBL/GenBank/DDBJ whole genome shotgun (WGS) entry which is preliminary data.</text>
</comment>
<feature type="compositionally biased region" description="Basic and acidic residues" evidence="1">
    <location>
        <begin position="1"/>
        <end position="16"/>
    </location>
</feature>
<reference evidence="3 4" key="1">
    <citation type="journal article" date="2018" name="Genome Biol. Evol.">
        <title>Multiple Roots of Fruiting Body Formation in Amoebozoa.</title>
        <authorList>
            <person name="Hillmann F."/>
            <person name="Forbes G."/>
            <person name="Novohradska S."/>
            <person name="Ferling I."/>
            <person name="Riege K."/>
            <person name="Groth M."/>
            <person name="Westermann M."/>
            <person name="Marz M."/>
            <person name="Spaller T."/>
            <person name="Winckler T."/>
            <person name="Schaap P."/>
            <person name="Glockner G."/>
        </authorList>
    </citation>
    <scope>NUCLEOTIDE SEQUENCE [LARGE SCALE GENOMIC DNA]</scope>
    <source>
        <strain evidence="3 4">Jena</strain>
    </source>
</reference>
<dbReference type="GO" id="GO:0032006">
    <property type="term" value="P:regulation of TOR signaling"/>
    <property type="evidence" value="ECO:0007669"/>
    <property type="project" value="TreeGrafter"/>
</dbReference>
<dbReference type="PANTHER" id="PTHR16317:SF1">
    <property type="entry name" value="KICSTOR COMPLEX PROTEIN ITFG2"/>
    <property type="match status" value="1"/>
</dbReference>
<gene>
    <name evidence="3" type="ORF">PROFUN_14525</name>
</gene>